<dbReference type="InterPro" id="IPR036452">
    <property type="entry name" value="Ribo_hydro-like"/>
</dbReference>
<dbReference type="Pfam" id="PF01156">
    <property type="entry name" value="IU_nuc_hydro"/>
    <property type="match status" value="1"/>
</dbReference>
<sequence length="347" mass="38564">MFFGIGRLEAEYALLVKTTKFGVNALTKKVLVFGDIGIDDTVALIYGYFDDAIDIVGVVANYGNIPREKAVANVHYVRDLFDINPSIEVILGAEKPMTGEKPTFVPEIHGAYGLGPIEPPLSNDDSVAENFFKVVEIIERYHDQDLVIVNIGRLTSLATMFILYPSVMKRVQNFYVMGGAFWVPGNITALSEANFYGDPIAAQLVLKNAANVVIIPLNVTRQAIATPQMVDYIHQAGEAEIIKPLLDYYYAFYKKRDPSVQGSLLHDVVTLMCPVYGGMFAFSQLPVTIVQAESGEERGQSIADIRPYVDVQDSMAENEKKHFIALDLDYVQFYNKFMSVMTGQKSD</sequence>
<dbReference type="InterPro" id="IPR001910">
    <property type="entry name" value="Inosine/uridine_hydrolase_dom"/>
</dbReference>
<feature type="domain" description="Inosine/uridine-preferring nucleoside hydrolase" evidence="3">
    <location>
        <begin position="32"/>
        <end position="334"/>
    </location>
</feature>
<dbReference type="Gene3D" id="3.90.245.10">
    <property type="entry name" value="Ribonucleoside hydrolase-like"/>
    <property type="match status" value="1"/>
</dbReference>
<name>A0A1I1WRN0_9BACI</name>
<evidence type="ECO:0000256" key="2">
    <source>
        <dbReference type="ARBA" id="ARBA00023295"/>
    </source>
</evidence>
<dbReference type="EMBL" id="FOMR01000006">
    <property type="protein sequence ID" value="SFD95750.1"/>
    <property type="molecule type" value="Genomic_DNA"/>
</dbReference>
<keyword evidence="1" id="KW-0378">Hydrolase</keyword>
<dbReference type="GO" id="GO:0008477">
    <property type="term" value="F:purine nucleosidase activity"/>
    <property type="evidence" value="ECO:0007669"/>
    <property type="project" value="TreeGrafter"/>
</dbReference>
<proteinExistence type="predicted"/>
<dbReference type="InterPro" id="IPR023186">
    <property type="entry name" value="IUNH"/>
</dbReference>
<evidence type="ECO:0000313" key="4">
    <source>
        <dbReference type="EMBL" id="SFD95750.1"/>
    </source>
</evidence>
<dbReference type="SUPFAM" id="SSF53590">
    <property type="entry name" value="Nucleoside hydrolase"/>
    <property type="match status" value="1"/>
</dbReference>
<evidence type="ECO:0000313" key="5">
    <source>
        <dbReference type="Proteomes" id="UP000199474"/>
    </source>
</evidence>
<dbReference type="GO" id="GO:0005829">
    <property type="term" value="C:cytosol"/>
    <property type="evidence" value="ECO:0007669"/>
    <property type="project" value="TreeGrafter"/>
</dbReference>
<gene>
    <name evidence="4" type="ORF">SAMN05216238_106140</name>
</gene>
<evidence type="ECO:0000256" key="1">
    <source>
        <dbReference type="ARBA" id="ARBA00022801"/>
    </source>
</evidence>
<dbReference type="PANTHER" id="PTHR12304:SF4">
    <property type="entry name" value="URIDINE NUCLEOSIDASE"/>
    <property type="match status" value="1"/>
</dbReference>
<keyword evidence="5" id="KW-1185">Reference proteome</keyword>
<reference evidence="5" key="1">
    <citation type="submission" date="2016-10" db="EMBL/GenBank/DDBJ databases">
        <authorList>
            <person name="Varghese N."/>
            <person name="Submissions S."/>
        </authorList>
    </citation>
    <scope>NUCLEOTIDE SEQUENCE [LARGE SCALE GENOMIC DNA]</scope>
    <source>
        <strain evidence="5">DSM 22530</strain>
    </source>
</reference>
<dbReference type="STRING" id="640948.SAMN05216238_106140"/>
<dbReference type="AlphaFoldDB" id="A0A1I1WRN0"/>
<dbReference type="CDD" id="cd00455">
    <property type="entry name" value="nuc_hydro"/>
    <property type="match status" value="1"/>
</dbReference>
<protein>
    <submittedName>
        <fullName evidence="4">Purine nucleosidase</fullName>
    </submittedName>
</protein>
<accession>A0A1I1WRN0</accession>
<keyword evidence="2" id="KW-0326">Glycosidase</keyword>
<dbReference type="PANTHER" id="PTHR12304">
    <property type="entry name" value="INOSINE-URIDINE PREFERRING NUCLEOSIDE HYDROLASE"/>
    <property type="match status" value="1"/>
</dbReference>
<evidence type="ECO:0000259" key="3">
    <source>
        <dbReference type="Pfam" id="PF01156"/>
    </source>
</evidence>
<organism evidence="4 5">
    <name type="scientific">Lentibacillus persicus</name>
    <dbReference type="NCBI Taxonomy" id="640948"/>
    <lineage>
        <taxon>Bacteria</taxon>
        <taxon>Bacillati</taxon>
        <taxon>Bacillota</taxon>
        <taxon>Bacilli</taxon>
        <taxon>Bacillales</taxon>
        <taxon>Bacillaceae</taxon>
        <taxon>Lentibacillus</taxon>
    </lineage>
</organism>
<dbReference type="Proteomes" id="UP000199474">
    <property type="component" value="Unassembled WGS sequence"/>
</dbReference>
<dbReference type="GO" id="GO:0006152">
    <property type="term" value="P:purine nucleoside catabolic process"/>
    <property type="evidence" value="ECO:0007669"/>
    <property type="project" value="TreeGrafter"/>
</dbReference>